<dbReference type="CDD" id="cd13959">
    <property type="entry name" value="PT_UbiA_COQ2"/>
    <property type="match status" value="1"/>
</dbReference>
<evidence type="ECO:0000256" key="11">
    <source>
        <dbReference type="SAM" id="SignalP"/>
    </source>
</evidence>
<evidence type="ECO:0000256" key="5">
    <source>
        <dbReference type="ARBA" id="ARBA00022679"/>
    </source>
</evidence>
<dbReference type="Gene3D" id="1.20.120.1780">
    <property type="entry name" value="UbiA prenyltransferase"/>
    <property type="match status" value="1"/>
</dbReference>
<keyword evidence="9" id="KW-0414">Isoprene biosynthesis</keyword>
<feature type="transmembrane region" description="Helical" evidence="10">
    <location>
        <begin position="277"/>
        <end position="295"/>
    </location>
</feature>
<evidence type="ECO:0000256" key="9">
    <source>
        <dbReference type="ARBA" id="ARBA00023229"/>
    </source>
</evidence>
<dbReference type="GO" id="GO:0004659">
    <property type="term" value="F:prenyltransferase activity"/>
    <property type="evidence" value="ECO:0007669"/>
    <property type="project" value="InterPro"/>
</dbReference>
<evidence type="ECO:0000313" key="12">
    <source>
        <dbReference type="EMBL" id="GMR40584.1"/>
    </source>
</evidence>
<keyword evidence="11" id="KW-0732">Signal</keyword>
<dbReference type="PANTHER" id="PTHR11048:SF28">
    <property type="entry name" value="4-HYDROXYBENZOATE POLYPRENYLTRANSFERASE, MITOCHONDRIAL"/>
    <property type="match status" value="1"/>
</dbReference>
<name>A0AAN4ZIR4_9BILA</name>
<reference evidence="13" key="1">
    <citation type="submission" date="2022-10" db="EMBL/GenBank/DDBJ databases">
        <title>Genome assembly of Pristionchus species.</title>
        <authorList>
            <person name="Yoshida K."/>
            <person name="Sommer R.J."/>
        </authorList>
    </citation>
    <scope>NUCLEOTIDE SEQUENCE [LARGE SCALE GENOMIC DNA]</scope>
    <source>
        <strain evidence="13">RS5460</strain>
    </source>
</reference>
<evidence type="ECO:0008006" key="14">
    <source>
        <dbReference type="Google" id="ProtNLM"/>
    </source>
</evidence>
<evidence type="ECO:0000313" key="13">
    <source>
        <dbReference type="Proteomes" id="UP001328107"/>
    </source>
</evidence>
<dbReference type="FunFam" id="1.10.357.140:FF:000008">
    <property type="entry name" value="4-hydroxybenzoate octaprenyltransferase"/>
    <property type="match status" value="1"/>
</dbReference>
<dbReference type="InterPro" id="IPR006370">
    <property type="entry name" value="HB_polyprenyltransferase-like"/>
</dbReference>
<dbReference type="PROSITE" id="PS00943">
    <property type="entry name" value="UBIA"/>
    <property type="match status" value="1"/>
</dbReference>
<dbReference type="HAMAP" id="MF_01635">
    <property type="entry name" value="UbiA"/>
    <property type="match status" value="1"/>
</dbReference>
<feature type="signal peptide" evidence="11">
    <location>
        <begin position="1"/>
        <end position="22"/>
    </location>
</feature>
<evidence type="ECO:0000256" key="4">
    <source>
        <dbReference type="ARBA" id="ARBA00005985"/>
    </source>
</evidence>
<accession>A0AAN4ZIR4</accession>
<keyword evidence="6 10" id="KW-0812">Transmembrane</keyword>
<dbReference type="Gene3D" id="1.10.357.140">
    <property type="entry name" value="UbiA prenyltransferase"/>
    <property type="match status" value="1"/>
</dbReference>
<gene>
    <name evidence="12" type="ORF">PMAYCL1PPCAC_10779</name>
</gene>
<keyword evidence="7 10" id="KW-1133">Transmembrane helix</keyword>
<organism evidence="12 13">
    <name type="scientific">Pristionchus mayeri</name>
    <dbReference type="NCBI Taxonomy" id="1317129"/>
    <lineage>
        <taxon>Eukaryota</taxon>
        <taxon>Metazoa</taxon>
        <taxon>Ecdysozoa</taxon>
        <taxon>Nematoda</taxon>
        <taxon>Chromadorea</taxon>
        <taxon>Rhabditida</taxon>
        <taxon>Rhabditina</taxon>
        <taxon>Diplogasteromorpha</taxon>
        <taxon>Diplogasteroidea</taxon>
        <taxon>Neodiplogasteridae</taxon>
        <taxon>Pristionchus</taxon>
    </lineage>
</organism>
<dbReference type="InterPro" id="IPR044878">
    <property type="entry name" value="UbiA_sf"/>
</dbReference>
<dbReference type="InterPro" id="IPR000537">
    <property type="entry name" value="UbiA_prenyltransferase"/>
</dbReference>
<proteinExistence type="inferred from homology"/>
<protein>
    <recommendedName>
        <fullName evidence="14">Para-hydroxybenzoate--polyprenyltransferase</fullName>
    </recommendedName>
</protein>
<evidence type="ECO:0000256" key="2">
    <source>
        <dbReference type="ARBA" id="ARBA00004141"/>
    </source>
</evidence>
<dbReference type="InterPro" id="IPR030470">
    <property type="entry name" value="UbiA_prenylTrfase_CS"/>
</dbReference>
<sequence length="362" mass="39520">AYVMVLLSRPLLLASLRPLSVSSRAPFELPRVPHAAELVARAPPPAQKYLRLMRADKPTGTMLMYWPAAWSIAAAAPAGCAPSIGLLALFGVGAFTMRSAGCIINDLWDRDFDRQVERTRSRPLASGEVSTPQAVGLLAGLLSSSLAILCTLSTKSILVGASSMVLVVGYPLAKRYTDWPQIILSRSYLGSLDTVYRLKMHLTPSQNPGATLNWGALIAWAHLMPPEQWWKILPLYLATCLHTFIYDTIYAHQDKKDDARVGVRSTALHLGERTRNVLGGCTAGMLASLSVAGLVTDQTWPYFAAAAATCAHVGWQVATVRTEDPEDCWNKFRSNTWLGAVLLSGIIAGNFMKKDKEKKKEK</sequence>
<feature type="transmembrane region" description="Helical" evidence="10">
    <location>
        <begin position="334"/>
        <end position="352"/>
    </location>
</feature>
<keyword evidence="13" id="KW-1185">Reference proteome</keyword>
<evidence type="ECO:0000256" key="7">
    <source>
        <dbReference type="ARBA" id="ARBA00022989"/>
    </source>
</evidence>
<feature type="chain" id="PRO_5043024180" description="Para-hydroxybenzoate--polyprenyltransferase" evidence="11">
    <location>
        <begin position="23"/>
        <end position="362"/>
    </location>
</feature>
<feature type="non-terminal residue" evidence="12">
    <location>
        <position position="1"/>
    </location>
</feature>
<dbReference type="Proteomes" id="UP001328107">
    <property type="component" value="Unassembled WGS sequence"/>
</dbReference>
<dbReference type="FunFam" id="1.20.120.1780:FF:000001">
    <property type="entry name" value="4-hydroxybenzoate octaprenyltransferase"/>
    <property type="match status" value="1"/>
</dbReference>
<dbReference type="Pfam" id="PF01040">
    <property type="entry name" value="UbiA"/>
    <property type="match status" value="1"/>
</dbReference>
<evidence type="ECO:0000256" key="1">
    <source>
        <dbReference type="ARBA" id="ARBA00001946"/>
    </source>
</evidence>
<evidence type="ECO:0000256" key="8">
    <source>
        <dbReference type="ARBA" id="ARBA00023136"/>
    </source>
</evidence>
<comment type="subcellular location">
    <subcellularLocation>
        <location evidence="2">Membrane</location>
        <topology evidence="2">Multi-pass membrane protein</topology>
    </subcellularLocation>
</comment>
<feature type="transmembrane region" description="Helical" evidence="10">
    <location>
        <begin position="68"/>
        <end position="90"/>
    </location>
</feature>
<comment type="caution">
    <text evidence="12">The sequence shown here is derived from an EMBL/GenBank/DDBJ whole genome shotgun (WGS) entry which is preliminary data.</text>
</comment>
<dbReference type="EMBL" id="BTRK01000003">
    <property type="protein sequence ID" value="GMR40584.1"/>
    <property type="molecule type" value="Genomic_DNA"/>
</dbReference>
<evidence type="ECO:0000256" key="6">
    <source>
        <dbReference type="ARBA" id="ARBA00022692"/>
    </source>
</evidence>
<comment type="pathway">
    <text evidence="3">Secondary metabolite biosynthesis.</text>
</comment>
<dbReference type="GO" id="GO:0006744">
    <property type="term" value="P:ubiquinone biosynthetic process"/>
    <property type="evidence" value="ECO:0007669"/>
    <property type="project" value="TreeGrafter"/>
</dbReference>
<evidence type="ECO:0000256" key="10">
    <source>
        <dbReference type="SAM" id="Phobius"/>
    </source>
</evidence>
<keyword evidence="8 10" id="KW-0472">Membrane</keyword>
<evidence type="ECO:0000256" key="3">
    <source>
        <dbReference type="ARBA" id="ARBA00005179"/>
    </source>
</evidence>
<dbReference type="PANTHER" id="PTHR11048">
    <property type="entry name" value="PRENYLTRANSFERASES"/>
    <property type="match status" value="1"/>
</dbReference>
<dbReference type="GO" id="GO:0005743">
    <property type="term" value="C:mitochondrial inner membrane"/>
    <property type="evidence" value="ECO:0007669"/>
    <property type="project" value="TreeGrafter"/>
</dbReference>
<dbReference type="AlphaFoldDB" id="A0AAN4ZIR4"/>
<dbReference type="GO" id="GO:0008299">
    <property type="term" value="P:isoprenoid biosynthetic process"/>
    <property type="evidence" value="ECO:0007669"/>
    <property type="project" value="UniProtKB-KW"/>
</dbReference>
<comment type="similarity">
    <text evidence="4">Belongs to the UbiA prenyltransferase family.</text>
</comment>
<comment type="cofactor">
    <cofactor evidence="1">
        <name>Mg(2+)</name>
        <dbReference type="ChEBI" id="CHEBI:18420"/>
    </cofactor>
</comment>
<dbReference type="InterPro" id="IPR039653">
    <property type="entry name" value="Prenyltransferase"/>
</dbReference>
<keyword evidence="5" id="KW-0808">Transferase</keyword>